<evidence type="ECO:0000256" key="1">
    <source>
        <dbReference type="SAM" id="MobiDB-lite"/>
    </source>
</evidence>
<dbReference type="OrthoDB" id="5496204at2"/>
<evidence type="ECO:0000259" key="4">
    <source>
        <dbReference type="Pfam" id="PF08308"/>
    </source>
</evidence>
<feature type="region of interest" description="Disordered" evidence="1">
    <location>
        <begin position="21"/>
        <end position="53"/>
    </location>
</feature>
<keyword evidence="3" id="KW-0732">Signal</keyword>
<dbReference type="RefSeq" id="WP_081864772.1">
    <property type="nucleotide sequence ID" value="NZ_ASRX01000015.1"/>
</dbReference>
<evidence type="ECO:0000256" key="2">
    <source>
        <dbReference type="SAM" id="Phobius"/>
    </source>
</evidence>
<keyword evidence="2" id="KW-0812">Transmembrane</keyword>
<keyword evidence="2" id="KW-0472">Membrane</keyword>
<feature type="signal peptide" evidence="3">
    <location>
        <begin position="1"/>
        <end position="23"/>
    </location>
</feature>
<keyword evidence="6" id="KW-1185">Reference proteome</keyword>
<accession>A0A017TBG7</accession>
<evidence type="ECO:0000256" key="3">
    <source>
        <dbReference type="SAM" id="SignalP"/>
    </source>
</evidence>
<name>A0A017TBG7_9BACT</name>
<comment type="caution">
    <text evidence="5">The sequence shown here is derived from an EMBL/GenBank/DDBJ whole genome shotgun (WGS) entry which is preliminary data.</text>
</comment>
<sequence>MRRRAAVLAVLSLALLSLSSAHAQQPPPPPAAAAQPPAGAAQPSVDAAQPPPGELRVRASSLIAEVWIDGARAGYATTSTPPLRVAPGQHLVEIRAAGHQPQRREITITSGEVQDLPVTLERLESRPPLVQEPPPHARITRTVNDGTVVYLPTTPPERQGKSVSFIIGGFSSAAMLVTLGSIFVSIPDSEPHHVLGIGVLAVGGALAVGTATYALWPQASPTSASLNFSSVF</sequence>
<feature type="chain" id="PRO_5001496778" description="PEGA domain-containing protein" evidence="3">
    <location>
        <begin position="24"/>
        <end position="232"/>
    </location>
</feature>
<proteinExistence type="predicted"/>
<dbReference type="InterPro" id="IPR013229">
    <property type="entry name" value="PEGA"/>
</dbReference>
<dbReference type="EMBL" id="ASRX01000015">
    <property type="protein sequence ID" value="EYF06623.1"/>
    <property type="molecule type" value="Genomic_DNA"/>
</dbReference>
<organism evidence="5 6">
    <name type="scientific">Chondromyces apiculatus DSM 436</name>
    <dbReference type="NCBI Taxonomy" id="1192034"/>
    <lineage>
        <taxon>Bacteria</taxon>
        <taxon>Pseudomonadati</taxon>
        <taxon>Myxococcota</taxon>
        <taxon>Polyangia</taxon>
        <taxon>Polyangiales</taxon>
        <taxon>Polyangiaceae</taxon>
        <taxon>Chondromyces</taxon>
    </lineage>
</organism>
<reference evidence="5 6" key="1">
    <citation type="submission" date="2013-05" db="EMBL/GenBank/DDBJ databases">
        <title>Genome assembly of Chondromyces apiculatus DSM 436.</title>
        <authorList>
            <person name="Sharma G."/>
            <person name="Khatri I."/>
            <person name="Kaur C."/>
            <person name="Mayilraj S."/>
            <person name="Subramanian S."/>
        </authorList>
    </citation>
    <scope>NUCLEOTIDE SEQUENCE [LARGE SCALE GENOMIC DNA]</scope>
    <source>
        <strain evidence="5 6">DSM 436</strain>
    </source>
</reference>
<evidence type="ECO:0000313" key="5">
    <source>
        <dbReference type="EMBL" id="EYF06623.1"/>
    </source>
</evidence>
<feature type="domain" description="PEGA" evidence="4">
    <location>
        <begin position="53"/>
        <end position="122"/>
    </location>
</feature>
<dbReference type="Proteomes" id="UP000019678">
    <property type="component" value="Unassembled WGS sequence"/>
</dbReference>
<feature type="transmembrane region" description="Helical" evidence="2">
    <location>
        <begin position="193"/>
        <end position="216"/>
    </location>
</feature>
<feature type="compositionally biased region" description="Low complexity" evidence="1">
    <location>
        <begin position="32"/>
        <end position="43"/>
    </location>
</feature>
<dbReference type="Pfam" id="PF08308">
    <property type="entry name" value="PEGA"/>
    <property type="match status" value="1"/>
</dbReference>
<keyword evidence="2" id="KW-1133">Transmembrane helix</keyword>
<feature type="transmembrane region" description="Helical" evidence="2">
    <location>
        <begin position="163"/>
        <end position="186"/>
    </location>
</feature>
<evidence type="ECO:0000313" key="6">
    <source>
        <dbReference type="Proteomes" id="UP000019678"/>
    </source>
</evidence>
<dbReference type="AlphaFoldDB" id="A0A017TBG7"/>
<protein>
    <recommendedName>
        <fullName evidence="4">PEGA domain-containing protein</fullName>
    </recommendedName>
</protein>
<gene>
    <name evidence="5" type="ORF">CAP_1753</name>
</gene>